<dbReference type="InterPro" id="IPR008271">
    <property type="entry name" value="Ser/Thr_kinase_AS"/>
</dbReference>
<dbReference type="Proteomes" id="UP000734511">
    <property type="component" value="Unassembled WGS sequence"/>
</dbReference>
<keyword evidence="1" id="KW-0808">Transferase</keyword>
<evidence type="ECO:0000256" key="2">
    <source>
        <dbReference type="ARBA" id="ARBA00022741"/>
    </source>
</evidence>
<evidence type="ECO:0000259" key="8">
    <source>
        <dbReference type="PROSITE" id="PS50011"/>
    </source>
</evidence>
<feature type="domain" description="Protein kinase" evidence="8">
    <location>
        <begin position="28"/>
        <end position="292"/>
    </location>
</feature>
<feature type="compositionally biased region" description="Low complexity" evidence="6">
    <location>
        <begin position="417"/>
        <end position="434"/>
    </location>
</feature>
<keyword evidence="7" id="KW-0812">Transmembrane</keyword>
<accession>A0ABX1A1R0</accession>
<dbReference type="GO" id="GO:0004674">
    <property type="term" value="F:protein serine/threonine kinase activity"/>
    <property type="evidence" value="ECO:0007669"/>
    <property type="project" value="UniProtKB-KW"/>
</dbReference>
<feature type="compositionally biased region" description="Pro residues" evidence="6">
    <location>
        <begin position="372"/>
        <end position="389"/>
    </location>
</feature>
<evidence type="ECO:0000256" key="3">
    <source>
        <dbReference type="ARBA" id="ARBA00022777"/>
    </source>
</evidence>
<feature type="binding site" evidence="5">
    <location>
        <position position="56"/>
    </location>
    <ligand>
        <name>ATP</name>
        <dbReference type="ChEBI" id="CHEBI:30616"/>
    </ligand>
</feature>
<feature type="compositionally biased region" description="Pro residues" evidence="6">
    <location>
        <begin position="349"/>
        <end position="363"/>
    </location>
</feature>
<comment type="caution">
    <text evidence="9">The sequence shown here is derived from an EMBL/GenBank/DDBJ whole genome shotgun (WGS) entry which is preliminary data.</text>
</comment>
<keyword evidence="9" id="KW-0723">Serine/threonine-protein kinase</keyword>
<dbReference type="InterPro" id="IPR011009">
    <property type="entry name" value="Kinase-like_dom_sf"/>
</dbReference>
<dbReference type="SUPFAM" id="SSF56112">
    <property type="entry name" value="Protein kinase-like (PK-like)"/>
    <property type="match status" value="1"/>
</dbReference>
<dbReference type="PROSITE" id="PS00108">
    <property type="entry name" value="PROTEIN_KINASE_ST"/>
    <property type="match status" value="1"/>
</dbReference>
<dbReference type="PANTHER" id="PTHR43289">
    <property type="entry name" value="MITOGEN-ACTIVATED PROTEIN KINASE KINASE KINASE 20-RELATED"/>
    <property type="match status" value="1"/>
</dbReference>
<feature type="region of interest" description="Disordered" evidence="6">
    <location>
        <begin position="349"/>
        <end position="475"/>
    </location>
</feature>
<organism evidence="9 10">
    <name type="scientific">Actinacidiphila epipremni</name>
    <dbReference type="NCBI Taxonomy" id="2053013"/>
    <lineage>
        <taxon>Bacteria</taxon>
        <taxon>Bacillati</taxon>
        <taxon>Actinomycetota</taxon>
        <taxon>Actinomycetes</taxon>
        <taxon>Kitasatosporales</taxon>
        <taxon>Streptomycetaceae</taxon>
        <taxon>Actinacidiphila</taxon>
    </lineage>
</organism>
<dbReference type="PANTHER" id="PTHR43289:SF34">
    <property type="entry name" value="SERINE_THREONINE-PROTEIN KINASE YBDM-RELATED"/>
    <property type="match status" value="1"/>
</dbReference>
<dbReference type="CDD" id="cd14014">
    <property type="entry name" value="STKc_PknB_like"/>
    <property type="match status" value="1"/>
</dbReference>
<evidence type="ECO:0000256" key="6">
    <source>
        <dbReference type="SAM" id="MobiDB-lite"/>
    </source>
</evidence>
<dbReference type="EMBL" id="JAATEJ010000033">
    <property type="protein sequence ID" value="NJP47716.1"/>
    <property type="molecule type" value="Genomic_DNA"/>
</dbReference>
<keyword evidence="10" id="KW-1185">Reference proteome</keyword>
<sequence>MSGAGGASGSGEVFQPLEADDPASVGAYRLAARLGAGGMGKVYLSYTPAGRPVAVKVIRPEFAEDAEFRRRFKQEVQAAQRVQGLYTAPVIDSDADGPRPWLATAFVPGPTLSSAVVAHGPLPVQTVLLLVAGIAEALEAVHGAGLVHRDLKPSNVLLASDGPRVIDFGIARAADATALTGSGVTIGTPAFMSPEQAAGREITPATDVFALGQVAAYAALGAPAYGDGPSHAVLYRIVHEEPDLATLPEDLRPLVRRCLAKVPAERPSLAEVVGMCRTASQQTELRRPDQWLPRALAAEIPARHSAPDSPAAPPVPAAPPAVAGGGAVAGAGAGAVAGAAAALAAKDVPPPAPAAPPTPPRPAAAPAAEGPHTPPPPATRPDVTPPPAAPAAAQQHAQPHPATHPATHPAQPPAAEQPPAAYAYPATQPGAPAAPGGPGAPAGPAYGYPQPGGPSPYAPQGTFGAVQQPAPAEPARKGRRKVLVLSLVAALVVIGGAVGGAIALSGGKGDDGKNDDAAPPSHSASAAPTTDTPATTEPADDDPSDDTATEEPTSQADPNPQPEPHTGIQLPDGYHLDFSDTDIQPQNDTGDDLTYSCSFSDCSLSASSTKLVLLDHDEAGSLDTCLHDTRYTQDIAQGRMTAGSQICARTPEGTVALITYKQASKANEASTYVVLDITLWRNALPDSSNDDD</sequence>
<feature type="compositionally biased region" description="Low complexity" evidence="6">
    <location>
        <begin position="517"/>
        <end position="537"/>
    </location>
</feature>
<dbReference type="Gene3D" id="3.30.200.20">
    <property type="entry name" value="Phosphorylase Kinase, domain 1"/>
    <property type="match status" value="1"/>
</dbReference>
<evidence type="ECO:0000256" key="4">
    <source>
        <dbReference type="ARBA" id="ARBA00022840"/>
    </source>
</evidence>
<dbReference type="Gene3D" id="1.10.510.10">
    <property type="entry name" value="Transferase(Phosphotransferase) domain 1"/>
    <property type="match status" value="1"/>
</dbReference>
<keyword evidence="3 9" id="KW-0418">Kinase</keyword>
<evidence type="ECO:0000313" key="9">
    <source>
        <dbReference type="EMBL" id="NJP47716.1"/>
    </source>
</evidence>
<evidence type="ECO:0000256" key="5">
    <source>
        <dbReference type="PROSITE-ProRule" id="PRU10141"/>
    </source>
</evidence>
<reference evidence="9 10" key="1">
    <citation type="submission" date="2020-03" db="EMBL/GenBank/DDBJ databases">
        <title>WGS of actinomycetes isolated from Thailand.</title>
        <authorList>
            <person name="Thawai C."/>
        </authorList>
    </citation>
    <scope>NUCLEOTIDE SEQUENCE [LARGE SCALE GENOMIC DNA]</scope>
    <source>
        <strain evidence="9 10">PRB2-1</strain>
    </source>
</reference>
<keyword evidence="7" id="KW-1133">Transmembrane helix</keyword>
<dbReference type="InterPro" id="IPR000719">
    <property type="entry name" value="Prot_kinase_dom"/>
</dbReference>
<gene>
    <name evidence="9" type="ORF">HCN08_30560</name>
</gene>
<evidence type="ECO:0000256" key="7">
    <source>
        <dbReference type="SAM" id="Phobius"/>
    </source>
</evidence>
<protein>
    <submittedName>
        <fullName evidence="9">Serine/threonine protein kinase</fullName>
    </submittedName>
</protein>
<dbReference type="PROSITE" id="PS50011">
    <property type="entry name" value="PROTEIN_KINASE_DOM"/>
    <property type="match status" value="1"/>
</dbReference>
<dbReference type="Pfam" id="PF00069">
    <property type="entry name" value="Pkinase"/>
    <property type="match status" value="1"/>
</dbReference>
<dbReference type="PROSITE" id="PS00107">
    <property type="entry name" value="PROTEIN_KINASE_ATP"/>
    <property type="match status" value="1"/>
</dbReference>
<keyword evidence="7" id="KW-0472">Membrane</keyword>
<proteinExistence type="predicted"/>
<feature type="region of interest" description="Disordered" evidence="6">
    <location>
        <begin position="508"/>
        <end position="589"/>
    </location>
</feature>
<name>A0ABX1A1R0_9ACTN</name>
<keyword evidence="4 5" id="KW-0067">ATP-binding</keyword>
<dbReference type="RefSeq" id="WP_167986547.1">
    <property type="nucleotide sequence ID" value="NZ_JAATEJ010000033.1"/>
</dbReference>
<feature type="transmembrane region" description="Helical" evidence="7">
    <location>
        <begin position="482"/>
        <end position="504"/>
    </location>
</feature>
<evidence type="ECO:0000313" key="10">
    <source>
        <dbReference type="Proteomes" id="UP000734511"/>
    </source>
</evidence>
<feature type="compositionally biased region" description="Acidic residues" evidence="6">
    <location>
        <begin position="538"/>
        <end position="549"/>
    </location>
</feature>
<evidence type="ECO:0000256" key="1">
    <source>
        <dbReference type="ARBA" id="ARBA00022679"/>
    </source>
</evidence>
<feature type="compositionally biased region" description="Low complexity" evidence="6">
    <location>
        <begin position="390"/>
        <end position="409"/>
    </location>
</feature>
<dbReference type="SMART" id="SM00220">
    <property type="entry name" value="S_TKc"/>
    <property type="match status" value="1"/>
</dbReference>
<dbReference type="InterPro" id="IPR017441">
    <property type="entry name" value="Protein_kinase_ATP_BS"/>
</dbReference>
<keyword evidence="2 5" id="KW-0547">Nucleotide-binding</keyword>